<dbReference type="GO" id="GO:0022857">
    <property type="term" value="F:transmembrane transporter activity"/>
    <property type="evidence" value="ECO:0007669"/>
    <property type="project" value="UniProtKB-UniRule"/>
</dbReference>
<feature type="transmembrane region" description="Helical" evidence="7">
    <location>
        <begin position="402"/>
        <end position="421"/>
    </location>
</feature>
<evidence type="ECO:0000256" key="5">
    <source>
        <dbReference type="ARBA" id="ARBA00022989"/>
    </source>
</evidence>
<dbReference type="NCBIfam" id="TIGR00786">
    <property type="entry name" value="dctM"/>
    <property type="match status" value="1"/>
</dbReference>
<evidence type="ECO:0000256" key="3">
    <source>
        <dbReference type="ARBA" id="ARBA00022519"/>
    </source>
</evidence>
<evidence type="ECO:0000259" key="8">
    <source>
        <dbReference type="Pfam" id="PF06808"/>
    </source>
</evidence>
<dbReference type="Pfam" id="PF06808">
    <property type="entry name" value="DctM"/>
    <property type="match status" value="1"/>
</dbReference>
<dbReference type="EMBL" id="LAZL01000043">
    <property type="protein sequence ID" value="KMT63759.1"/>
    <property type="molecule type" value="Genomic_DNA"/>
</dbReference>
<keyword evidence="4 7" id="KW-0812">Transmembrane</keyword>
<keyword evidence="10" id="KW-1185">Reference proteome</keyword>
<evidence type="ECO:0000256" key="6">
    <source>
        <dbReference type="ARBA" id="ARBA00023136"/>
    </source>
</evidence>
<keyword evidence="2" id="KW-1003">Cell membrane</keyword>
<comment type="subunit">
    <text evidence="7">The complex comprises the extracytoplasmic solute receptor protein and the two transmembrane proteins.</text>
</comment>
<accession>A0A0J8GRA0</accession>
<name>A0A0J8GRA0_9ALTE</name>
<comment type="subcellular location">
    <subcellularLocation>
        <location evidence="1 7">Cell inner membrane</location>
        <topology evidence="1 7">Multi-pass membrane protein</topology>
    </subcellularLocation>
</comment>
<sequence>MEYSGLILVSVFFFLLLLNVPISFSIGVATVVTMLCSIDLLPAATTIAQRLAGGINSFALLAIPFFVLSGLIMGQGGIAKRLIECAMALIGMLPGGLALVNVMSCTLFGAISGSAVAATSAIGSFMIPQMEKKGYDKNFAAALTGAAATTGMLIPPSNILIIYAIASGGVSIAALFVAGYLPGILVALSLMIVCAGYAKLKGYPTEARLPINLVLEKIVAALPSLLLIIIVIGGIIGGIFTATEAGAIAVIYSLVLSVVVYKEVKISELSGILLKAGETTAIVMLLIGASSAMSWILSYENIPQTISDFLLALSDNPLAILLIINLTLLVVGAFMDMTPAVLIFTPIFLPVATHLGMSPLHFGIMIVLNLSIGLCSPPVGSVLFVSCAVAKTTIEKIIKPLMPLYIAMFCVLMLVTYVPAISEFLPSVFGLIK</sequence>
<dbReference type="STRING" id="1513271.XM47_18020"/>
<dbReference type="GO" id="GO:0005886">
    <property type="term" value="C:plasma membrane"/>
    <property type="evidence" value="ECO:0007669"/>
    <property type="project" value="UniProtKB-SubCell"/>
</dbReference>
<feature type="transmembrane region" description="Helical" evidence="7">
    <location>
        <begin position="317"/>
        <end position="334"/>
    </location>
</feature>
<dbReference type="PATRIC" id="fig|1513271.3.peg.3694"/>
<comment type="caution">
    <text evidence="9">The sequence shown here is derived from an EMBL/GenBank/DDBJ whole genome shotgun (WGS) entry which is preliminary data.</text>
</comment>
<feature type="transmembrane region" description="Helical" evidence="7">
    <location>
        <begin position="139"/>
        <end position="166"/>
    </location>
</feature>
<dbReference type="AlphaFoldDB" id="A0A0J8GRA0"/>
<dbReference type="PANTHER" id="PTHR33362:SF2">
    <property type="entry name" value="TRAP TRANSPORTER LARGE PERMEASE PROTEIN"/>
    <property type="match status" value="1"/>
</dbReference>
<keyword evidence="3 7" id="KW-0997">Cell inner membrane</keyword>
<feature type="domain" description="TRAP C4-dicarboxylate transport system permease DctM subunit" evidence="8">
    <location>
        <begin position="11"/>
        <end position="421"/>
    </location>
</feature>
<dbReference type="InterPro" id="IPR010656">
    <property type="entry name" value="DctM"/>
</dbReference>
<protein>
    <recommendedName>
        <fullName evidence="7">TRAP transporter large permease protein</fullName>
    </recommendedName>
</protein>
<dbReference type="Proteomes" id="UP000037600">
    <property type="component" value="Unassembled WGS sequence"/>
</dbReference>
<evidence type="ECO:0000256" key="7">
    <source>
        <dbReference type="RuleBase" id="RU369079"/>
    </source>
</evidence>
<feature type="transmembrane region" description="Helical" evidence="7">
    <location>
        <begin position="341"/>
        <end position="360"/>
    </location>
</feature>
<feature type="transmembrane region" description="Helical" evidence="7">
    <location>
        <begin position="276"/>
        <end position="297"/>
    </location>
</feature>
<dbReference type="InterPro" id="IPR004681">
    <property type="entry name" value="TRAP_DctM"/>
</dbReference>
<feature type="transmembrane region" description="Helical" evidence="7">
    <location>
        <begin position="172"/>
        <end position="198"/>
    </location>
</feature>
<keyword evidence="6 7" id="KW-0472">Membrane</keyword>
<feature type="transmembrane region" description="Helical" evidence="7">
    <location>
        <begin position="366"/>
        <end position="390"/>
    </location>
</feature>
<keyword evidence="7" id="KW-0813">Transport</keyword>
<feature type="transmembrane region" description="Helical" evidence="7">
    <location>
        <begin position="218"/>
        <end position="240"/>
    </location>
</feature>
<evidence type="ECO:0000256" key="2">
    <source>
        <dbReference type="ARBA" id="ARBA00022475"/>
    </source>
</evidence>
<comment type="function">
    <text evidence="7">Part of the tripartite ATP-independent periplasmic (TRAP) transport system.</text>
</comment>
<organism evidence="9 10">
    <name type="scientific">Catenovulum maritimum</name>
    <dbReference type="NCBI Taxonomy" id="1513271"/>
    <lineage>
        <taxon>Bacteria</taxon>
        <taxon>Pseudomonadati</taxon>
        <taxon>Pseudomonadota</taxon>
        <taxon>Gammaproteobacteria</taxon>
        <taxon>Alteromonadales</taxon>
        <taxon>Alteromonadaceae</taxon>
        <taxon>Catenovulum</taxon>
    </lineage>
</organism>
<dbReference type="OrthoDB" id="8627919at2"/>
<proteinExistence type="inferred from homology"/>
<feature type="transmembrane region" description="Helical" evidence="7">
    <location>
        <begin position="246"/>
        <end position="264"/>
    </location>
</feature>
<evidence type="ECO:0000256" key="1">
    <source>
        <dbReference type="ARBA" id="ARBA00004429"/>
    </source>
</evidence>
<feature type="transmembrane region" description="Helical" evidence="7">
    <location>
        <begin position="85"/>
        <end position="102"/>
    </location>
</feature>
<evidence type="ECO:0000256" key="4">
    <source>
        <dbReference type="ARBA" id="ARBA00022692"/>
    </source>
</evidence>
<dbReference type="RefSeq" id="WP_048695708.1">
    <property type="nucleotide sequence ID" value="NZ_KQ130513.1"/>
</dbReference>
<feature type="transmembrane region" description="Helical" evidence="7">
    <location>
        <begin position="51"/>
        <end position="73"/>
    </location>
</feature>
<dbReference type="PIRSF" id="PIRSF006066">
    <property type="entry name" value="HI0050"/>
    <property type="match status" value="1"/>
</dbReference>
<keyword evidence="5 7" id="KW-1133">Transmembrane helix</keyword>
<gene>
    <name evidence="9" type="ORF">XM47_18020</name>
</gene>
<dbReference type="PANTHER" id="PTHR33362">
    <property type="entry name" value="SIALIC ACID TRAP TRANSPORTER PERMEASE PROTEIN SIAT-RELATED"/>
    <property type="match status" value="1"/>
</dbReference>
<comment type="similarity">
    <text evidence="7">Belongs to the TRAP transporter large permease family.</text>
</comment>
<reference evidence="9 10" key="1">
    <citation type="submission" date="2015-04" db="EMBL/GenBank/DDBJ databases">
        <title>Draft Genome Sequence of the Novel Agar-Digesting Marine Bacterium Q1.</title>
        <authorList>
            <person name="Li Y."/>
            <person name="Li D."/>
            <person name="Chen G."/>
            <person name="Du Z."/>
        </authorList>
    </citation>
    <scope>NUCLEOTIDE SEQUENCE [LARGE SCALE GENOMIC DNA]</scope>
    <source>
        <strain evidence="9 10">Q1</strain>
    </source>
</reference>
<evidence type="ECO:0000313" key="9">
    <source>
        <dbReference type="EMBL" id="KMT63759.1"/>
    </source>
</evidence>
<evidence type="ECO:0000313" key="10">
    <source>
        <dbReference type="Proteomes" id="UP000037600"/>
    </source>
</evidence>